<name>G3VIK9_SARHA</name>
<feature type="compositionally biased region" description="Polar residues" evidence="1">
    <location>
        <begin position="252"/>
        <end position="265"/>
    </location>
</feature>
<feature type="compositionally biased region" description="Polar residues" evidence="1">
    <location>
        <begin position="437"/>
        <end position="448"/>
    </location>
</feature>
<evidence type="ECO:0000259" key="2">
    <source>
        <dbReference type="Pfam" id="PF15262"/>
    </source>
</evidence>
<dbReference type="InParanoid" id="G3VIK9"/>
<gene>
    <name evidence="3" type="primary">CRACDL</name>
</gene>
<feature type="domain" description="DUF4592" evidence="2">
    <location>
        <begin position="159"/>
        <end position="301"/>
    </location>
</feature>
<dbReference type="GeneTree" id="ENSGT00940000161984"/>
<evidence type="ECO:0000313" key="3">
    <source>
        <dbReference type="Ensembl" id="ENSSHAP00000003013.2"/>
    </source>
</evidence>
<feature type="compositionally biased region" description="Low complexity" evidence="1">
    <location>
        <begin position="410"/>
        <end position="428"/>
    </location>
</feature>
<reference evidence="3 4" key="1">
    <citation type="journal article" date="2011" name="Proc. Natl. Acad. Sci. U.S.A.">
        <title>Genetic diversity and population structure of the endangered marsupial Sarcophilus harrisii (Tasmanian devil).</title>
        <authorList>
            <person name="Miller W."/>
            <person name="Hayes V.M."/>
            <person name="Ratan A."/>
            <person name="Petersen D.C."/>
            <person name="Wittekindt N.E."/>
            <person name="Miller J."/>
            <person name="Walenz B."/>
            <person name="Knight J."/>
            <person name="Qi J."/>
            <person name="Zhao F."/>
            <person name="Wang Q."/>
            <person name="Bedoya-Reina O.C."/>
            <person name="Katiyar N."/>
            <person name="Tomsho L.P."/>
            <person name="Kasson L.M."/>
            <person name="Hardie R.A."/>
            <person name="Woodbridge P."/>
            <person name="Tindall E.A."/>
            <person name="Bertelsen M.F."/>
            <person name="Dixon D."/>
            <person name="Pyecroft S."/>
            <person name="Helgen K.M."/>
            <person name="Lesk A.M."/>
            <person name="Pringle T.H."/>
            <person name="Patterson N."/>
            <person name="Zhang Y."/>
            <person name="Kreiss A."/>
            <person name="Woods G.M."/>
            <person name="Jones M.E."/>
            <person name="Schuster S.C."/>
        </authorList>
    </citation>
    <scope>NUCLEOTIDE SEQUENCE [LARGE SCALE GENOMIC DNA]</scope>
</reference>
<reference evidence="3" key="2">
    <citation type="submission" date="2025-08" db="UniProtKB">
        <authorList>
            <consortium name="Ensembl"/>
        </authorList>
    </citation>
    <scope>IDENTIFICATION</scope>
</reference>
<feature type="compositionally biased region" description="Low complexity" evidence="1">
    <location>
        <begin position="811"/>
        <end position="822"/>
    </location>
</feature>
<evidence type="ECO:0000313" key="4">
    <source>
        <dbReference type="Proteomes" id="UP000007648"/>
    </source>
</evidence>
<dbReference type="eggNOG" id="ENOG502QSVM">
    <property type="taxonomic scope" value="Eukaryota"/>
</dbReference>
<feature type="region of interest" description="Disordered" evidence="1">
    <location>
        <begin position="159"/>
        <end position="448"/>
    </location>
</feature>
<reference evidence="3" key="3">
    <citation type="submission" date="2025-09" db="UniProtKB">
        <authorList>
            <consortium name="Ensembl"/>
        </authorList>
    </citation>
    <scope>IDENTIFICATION</scope>
</reference>
<feature type="compositionally biased region" description="Basic and acidic residues" evidence="1">
    <location>
        <begin position="490"/>
        <end position="502"/>
    </location>
</feature>
<dbReference type="PANTHER" id="PTHR47743:SF1">
    <property type="entry name" value="CRACD-LIKE PROTEIN"/>
    <property type="match status" value="1"/>
</dbReference>
<feature type="compositionally biased region" description="Basic and acidic residues" evidence="1">
    <location>
        <begin position="826"/>
        <end position="855"/>
    </location>
</feature>
<dbReference type="Proteomes" id="UP000007648">
    <property type="component" value="Unassembled WGS sequence"/>
</dbReference>
<protein>
    <submittedName>
        <fullName evidence="3">CRACD like</fullName>
    </submittedName>
</protein>
<feature type="region of interest" description="Disordered" evidence="1">
    <location>
        <begin position="65"/>
        <end position="94"/>
    </location>
</feature>
<organism evidence="3 4">
    <name type="scientific">Sarcophilus harrisii</name>
    <name type="common">Tasmanian devil</name>
    <name type="synonym">Sarcophilus laniarius</name>
    <dbReference type="NCBI Taxonomy" id="9305"/>
    <lineage>
        <taxon>Eukaryota</taxon>
        <taxon>Metazoa</taxon>
        <taxon>Chordata</taxon>
        <taxon>Craniata</taxon>
        <taxon>Vertebrata</taxon>
        <taxon>Euteleostomi</taxon>
        <taxon>Mammalia</taxon>
        <taxon>Metatheria</taxon>
        <taxon>Dasyuromorphia</taxon>
        <taxon>Dasyuridae</taxon>
        <taxon>Sarcophilus</taxon>
    </lineage>
</organism>
<dbReference type="AlphaFoldDB" id="G3VIK9"/>
<feature type="region of interest" description="Disordered" evidence="1">
    <location>
        <begin position="462"/>
        <end position="637"/>
    </location>
</feature>
<dbReference type="InterPro" id="IPR028030">
    <property type="entry name" value="DUF4592"/>
</dbReference>
<proteinExistence type="predicted"/>
<dbReference type="InterPro" id="IPR026713">
    <property type="entry name" value="CRACD-like"/>
</dbReference>
<dbReference type="Pfam" id="PF15262">
    <property type="entry name" value="DUF4592"/>
    <property type="match status" value="1"/>
</dbReference>
<feature type="region of interest" description="Disordered" evidence="1">
    <location>
        <begin position="675"/>
        <end position="706"/>
    </location>
</feature>
<dbReference type="HOGENOM" id="CLU_035291_0_0_1"/>
<feature type="compositionally biased region" description="Basic and acidic residues" evidence="1">
    <location>
        <begin position="904"/>
        <end position="915"/>
    </location>
</feature>
<dbReference type="Ensembl" id="ENSSHAT00000003048.2">
    <property type="protein sequence ID" value="ENSSHAP00000003013.2"/>
    <property type="gene ID" value="ENSSHAG00000020964.1"/>
</dbReference>
<feature type="compositionally biased region" description="Polar residues" evidence="1">
    <location>
        <begin position="307"/>
        <end position="317"/>
    </location>
</feature>
<dbReference type="FunCoup" id="G3VIK9">
    <property type="interactions" value="88"/>
</dbReference>
<sequence length="1013" mass="111602">MKELKAWSAVRKMATFYQCIRADSREVDMSSTRIMDIKMREAAEGLGEDSSGKKKSKFKTFKKFFGKKKRKETSASASSSSWKPTQSESDVIAPVSMPIGYDSEDELEDHKGTLGNRALSHDSIFIPETGQDPPRPARVFSQENVSERIRALQMKIQYNMKLGPPPPCGIPSKRGDDAGMSSEDDGLPRSPPEISLLHDINTSTTTKFSDPHKHLSSLSLAGTGSEEEEQVSIVSSSRPLSPDHLFSRHASDTMTSPRTSDSSLSPLADFDYPPEFSSCLDNSAAKHKLLVKPRNQRSSKMRRLCSRAQSESLSDLTCTPEEEEEDGKQMLKDHKDENSSYGQEEMMDKETIANSSEILKSEISEEPSQSQEEQDEKPEVSQLPDVFASTEELSSVVNTLETTVEVSCAESEPSSLDPSSLPENSSSLTLDEEQSKKTSLTAVSPPTENTCEELVCTLNEVQNQSADSPLDIPSPKAISNTTEISSSLDCSEKNIQESKDSLEVSDAGESMKKSTVIPDLSTQLPKSCLKNKSSSVTSSPSVSPIPLDLVSPQLGPTPWHLEKNTTPKEVPKSEQQSSPPTVTGAGVSEGKLERGTSEVRSSRKFSVSSSWERPKASSLYPKEHLGSETPSSTKLSLLKTNLAPKNEVTKDNLQMNTEHQEGKLGIIKQAVSFESDSQNSVDREGNHTGLRCTSPASSVLPPKADPCPQLLSQPVIEDKNPFQVKLRSTSLSFKYRDGSFPESKGMKRYSAEIRVEKGGLTLLSKDEKTRIKRLSDISAASPLNDKVKGKAKSSEQLSHKPPLPKKPVLQTVTTPHSHTVPPGNLEKLDKLIKSPESRNETKNLEKKLPLHKVAEKNMPSPAPGVSDGHSLPPWITLARQKRRGSREQQQPSKEEKLATPATKADTEKTRDDLDRKEERIKQQADFVRSKSFLVQPAKTAEEQKPRAKLNLKEGLHRGISLSHQNLAAQAPVMTEKELNQLKRASYSSVDQPSWMELAKKKSQAWSDMPQIIK</sequence>
<feature type="compositionally biased region" description="Polar residues" evidence="1">
    <location>
        <begin position="477"/>
        <end position="489"/>
    </location>
</feature>
<dbReference type="PANTHER" id="PTHR47743">
    <property type="entry name" value="KIAA1210 / KIAA1211 FAMILY MEMBER"/>
    <property type="match status" value="1"/>
</dbReference>
<feature type="compositionally biased region" description="Basic residues" evidence="1">
    <location>
        <begin position="285"/>
        <end position="305"/>
    </location>
</feature>
<feature type="compositionally biased region" description="Basic and acidic residues" evidence="1">
    <location>
        <begin position="327"/>
        <end position="338"/>
    </location>
</feature>
<feature type="compositionally biased region" description="Basic and acidic residues" evidence="1">
    <location>
        <begin position="590"/>
        <end position="601"/>
    </location>
</feature>
<feature type="compositionally biased region" description="Basic and acidic residues" evidence="1">
    <location>
        <begin position="560"/>
        <end position="572"/>
    </location>
</feature>
<dbReference type="STRING" id="9305.ENSSHAP00000003013"/>
<accession>G3VIK9</accession>
<evidence type="ECO:0000256" key="1">
    <source>
        <dbReference type="SAM" id="MobiDB-lite"/>
    </source>
</evidence>
<feature type="compositionally biased region" description="Polar residues" evidence="1">
    <location>
        <begin position="391"/>
        <end position="405"/>
    </location>
</feature>
<keyword evidence="4" id="KW-1185">Reference proteome</keyword>
<feature type="region of interest" description="Disordered" evidence="1">
    <location>
        <begin position="778"/>
        <end position="915"/>
    </location>
</feature>
<feature type="compositionally biased region" description="Low complexity" evidence="1">
    <location>
        <begin position="533"/>
        <end position="544"/>
    </location>
</feature>